<comment type="subcellular location">
    <subcellularLocation>
        <location evidence="1">Nucleus</location>
    </subcellularLocation>
</comment>
<feature type="region of interest" description="Disordered" evidence="3">
    <location>
        <begin position="1"/>
        <end position="21"/>
    </location>
</feature>
<dbReference type="CDD" id="cd10719">
    <property type="entry name" value="DnaJ_zf"/>
    <property type="match status" value="1"/>
</dbReference>
<feature type="compositionally biased region" description="Pro residues" evidence="3">
    <location>
        <begin position="1"/>
        <end position="14"/>
    </location>
</feature>
<feature type="compositionally biased region" description="Basic and acidic residues" evidence="3">
    <location>
        <begin position="566"/>
        <end position="582"/>
    </location>
</feature>
<evidence type="ECO:0000313" key="4">
    <source>
        <dbReference type="EMBL" id="MEQ2225448.1"/>
    </source>
</evidence>
<dbReference type="PANTHER" id="PTHR13129">
    <property type="entry name" value="VPRBP PROTEIN-RELATED"/>
    <property type="match status" value="1"/>
</dbReference>
<dbReference type="PANTHER" id="PTHR13129:SF4">
    <property type="entry name" value="DDB1- AND CUL4-ASSOCIATED FACTOR 1"/>
    <property type="match status" value="1"/>
</dbReference>
<feature type="region of interest" description="Disordered" evidence="3">
    <location>
        <begin position="533"/>
        <end position="614"/>
    </location>
</feature>
<evidence type="ECO:0000256" key="2">
    <source>
        <dbReference type="ARBA" id="ARBA00023242"/>
    </source>
</evidence>
<feature type="compositionally biased region" description="Basic and acidic residues" evidence="3">
    <location>
        <begin position="533"/>
        <end position="543"/>
    </location>
</feature>
<dbReference type="InterPro" id="IPR016024">
    <property type="entry name" value="ARM-type_fold"/>
</dbReference>
<dbReference type="Proteomes" id="UP001482620">
    <property type="component" value="Unassembled WGS sequence"/>
</dbReference>
<name>A0ABV0T0J1_9TELE</name>
<feature type="compositionally biased region" description="Polar residues" evidence="3">
    <location>
        <begin position="605"/>
        <end position="614"/>
    </location>
</feature>
<evidence type="ECO:0000313" key="5">
    <source>
        <dbReference type="Proteomes" id="UP001482620"/>
    </source>
</evidence>
<dbReference type="InterPro" id="IPR001305">
    <property type="entry name" value="HSP_DnaJ_Cys-rich_dom"/>
</dbReference>
<dbReference type="SUPFAM" id="SSF48371">
    <property type="entry name" value="ARM repeat"/>
    <property type="match status" value="2"/>
</dbReference>
<evidence type="ECO:0000256" key="1">
    <source>
        <dbReference type="ARBA" id="ARBA00004123"/>
    </source>
</evidence>
<organism evidence="4 5">
    <name type="scientific">Ilyodon furcidens</name>
    <name type="common">goldbreast splitfin</name>
    <dbReference type="NCBI Taxonomy" id="33524"/>
    <lineage>
        <taxon>Eukaryota</taxon>
        <taxon>Metazoa</taxon>
        <taxon>Chordata</taxon>
        <taxon>Craniata</taxon>
        <taxon>Vertebrata</taxon>
        <taxon>Euteleostomi</taxon>
        <taxon>Actinopterygii</taxon>
        <taxon>Neopterygii</taxon>
        <taxon>Teleostei</taxon>
        <taxon>Neoteleostei</taxon>
        <taxon>Acanthomorphata</taxon>
        <taxon>Ovalentaria</taxon>
        <taxon>Atherinomorphae</taxon>
        <taxon>Cyprinodontiformes</taxon>
        <taxon>Goodeidae</taxon>
        <taxon>Ilyodon</taxon>
    </lineage>
</organism>
<comment type="caution">
    <text evidence="4">The sequence shown here is derived from an EMBL/GenBank/DDBJ whole genome shotgun (WGS) entry which is preliminary data.</text>
</comment>
<sequence length="1033" mass="117010">MPAHPVPQPAPGPEQPHWNIPSITEDTARDAFKLYASSKCCYSSAPAKDGVITNMEAFNTYRYRLETFTESRSTEWSHEPYQGQPVDAYAQQPPGPWDISARVPTFFVGGQQKIKVPYTSSMKPCHGCIGMGRKPCKDCAGFGNKVCWVCNGSGFHHRNDRCHHCMGRGRENCTHCHGQGSKQCDICRGKQQLLVYINLNVKWTNNTEDYVVEQSSGLQVTNLSQVSGKELFRDSQYMVYPLMGFPDPMIVQAAQRLVADHQHNFSQTSRILQQRQTIELIPVTKVTYAWKGKIYVYFVYGNEFKVHTDDYPATCCCSVMLGLVSVDLGLGVTWETKQELRIKRGFTMATAPATVDSKAELTALLEQWEREQQGNTQELINILTKISELVEKETEVYHKADPDPFDDRHPGRADPECMLGHLLKILFKNDEFMNTLVNSYVMTSREISLNAAACRLLQNIMPGLETAVVFQEKEGIVERLFKWAQEAEQPLRIYATGLLAGAMENQDIAANYREENSVLVPLMLHRLRELQDKDAESRREIKRPSPRKSLSEPLLPLDEEAVDGGFEDKPFSQSKNSDEKEVVGPQEDAEVPFSSVEPENELSFRFSSPHRTSSRANSAVKTMMKPMSAPGSLTHPGMSDGSSYLRRRMERDGARTSKQKLNFSLPEPERNFSELSNSSWSEMSPWVIGNNYHLDPLTPEIEQRLILQYLTPLGEYQELLAVFMQMGARELLMHYMDLKQTNDVQLTFEALKYLASLLLHKKFAAEFVAHGGVQKLLEIPRPSMAATGVSLCLYYLAYNQDAMERVCMLPHSVLSDVVGYTLWLLECSHASGCCHATMFFSISFSFRAVLELFDKQDGLRRLVNLISTLEILNPEDQGALLSDDEIFSSRQRAKHTCMALRRYFEAHLAIKVEQVKQSLQRTEGGAPIHSQPYYKAVSYSREQVVEMMEFLIEYGPLRLYWEPAEVFHKLSCVQLLLQLISIACDWRTYYGRSDTVRYALDILSILTVVPKTQLLLSEPVAVFDEGGSSVSTV</sequence>
<reference evidence="4 5" key="1">
    <citation type="submission" date="2021-06" db="EMBL/GenBank/DDBJ databases">
        <authorList>
            <person name="Palmer J.M."/>
        </authorList>
    </citation>
    <scope>NUCLEOTIDE SEQUENCE [LARGE SCALE GENOMIC DNA]</scope>
    <source>
        <strain evidence="5">if_2019</strain>
        <tissue evidence="4">Muscle</tissue>
    </source>
</reference>
<accession>A0ABV0T0J1</accession>
<keyword evidence="2" id="KW-0539">Nucleus</keyword>
<dbReference type="EMBL" id="JAHRIQ010013242">
    <property type="protein sequence ID" value="MEQ2225448.1"/>
    <property type="molecule type" value="Genomic_DNA"/>
</dbReference>
<gene>
    <name evidence="4" type="primary">DCAF1_3</name>
    <name evidence="4" type="ORF">ILYODFUR_017528</name>
</gene>
<keyword evidence="5" id="KW-1185">Reference proteome</keyword>
<proteinExistence type="predicted"/>
<evidence type="ECO:0000256" key="3">
    <source>
        <dbReference type="SAM" id="MobiDB-lite"/>
    </source>
</evidence>
<protein>
    <submittedName>
        <fullName evidence="4">DDB1- and CUL4-associated factor 1</fullName>
    </submittedName>
</protein>
<dbReference type="InterPro" id="IPR033270">
    <property type="entry name" value="VPRBP/DCAF1"/>
</dbReference>
<feature type="non-terminal residue" evidence="4">
    <location>
        <position position="1033"/>
    </location>
</feature>